<accession>A0ABV7E465</accession>
<reference evidence="3" key="1">
    <citation type="journal article" date="2019" name="Int. J. Syst. Evol. Microbiol.">
        <title>The Global Catalogue of Microorganisms (GCM) 10K type strain sequencing project: providing services to taxonomists for standard genome sequencing and annotation.</title>
        <authorList>
            <consortium name="The Broad Institute Genomics Platform"/>
            <consortium name="The Broad Institute Genome Sequencing Center for Infectious Disease"/>
            <person name="Wu L."/>
            <person name="Ma J."/>
        </authorList>
    </citation>
    <scope>NUCLEOTIDE SEQUENCE [LARGE SCALE GENOMIC DNA]</scope>
    <source>
        <strain evidence="3">KCTC 52607</strain>
    </source>
</reference>
<keyword evidence="1" id="KW-0175">Coiled coil</keyword>
<name>A0ABV7E465_9SPHN</name>
<proteinExistence type="predicted"/>
<evidence type="ECO:0000313" key="3">
    <source>
        <dbReference type="Proteomes" id="UP001595456"/>
    </source>
</evidence>
<protein>
    <submittedName>
        <fullName evidence="2">Uncharacterized protein</fullName>
    </submittedName>
</protein>
<dbReference type="RefSeq" id="WP_336926014.1">
    <property type="nucleotide sequence ID" value="NZ_JBANRO010000006.1"/>
</dbReference>
<comment type="caution">
    <text evidence="2">The sequence shown here is derived from an EMBL/GenBank/DDBJ whole genome shotgun (WGS) entry which is preliminary data.</text>
</comment>
<dbReference type="Proteomes" id="UP001595456">
    <property type="component" value="Unassembled WGS sequence"/>
</dbReference>
<feature type="coiled-coil region" evidence="1">
    <location>
        <begin position="26"/>
        <end position="60"/>
    </location>
</feature>
<evidence type="ECO:0000313" key="2">
    <source>
        <dbReference type="EMBL" id="MFC3097267.1"/>
    </source>
</evidence>
<keyword evidence="3" id="KW-1185">Reference proteome</keyword>
<gene>
    <name evidence="2" type="ORF">ACFODU_05565</name>
</gene>
<organism evidence="2 3">
    <name type="scientific">Alteraurantiacibacter palmitatis</name>
    <dbReference type="NCBI Taxonomy" id="2054628"/>
    <lineage>
        <taxon>Bacteria</taxon>
        <taxon>Pseudomonadati</taxon>
        <taxon>Pseudomonadota</taxon>
        <taxon>Alphaproteobacteria</taxon>
        <taxon>Sphingomonadales</taxon>
        <taxon>Erythrobacteraceae</taxon>
        <taxon>Alteraurantiacibacter</taxon>
    </lineage>
</organism>
<sequence>MDCTAFGIAALGILGTLLAPLIAHRLEKTRQSLANAREDEAILRRKLEETLDEIDRLQHLANLSGIAALRIANGEKGVEQQSPFIIGRLRANIALYFPECLGLLRDYDNEISSRVSDLRQDFKDDPVTAMATYTMLASAIFGKLATRLRGQLEAHALDIRIPSKSKA</sequence>
<dbReference type="EMBL" id="JBHRST010000008">
    <property type="protein sequence ID" value="MFC3097267.1"/>
    <property type="molecule type" value="Genomic_DNA"/>
</dbReference>
<evidence type="ECO:0000256" key="1">
    <source>
        <dbReference type="SAM" id="Coils"/>
    </source>
</evidence>